<dbReference type="Proteomes" id="UP000050761">
    <property type="component" value="Unassembled WGS sequence"/>
</dbReference>
<dbReference type="AlphaFoldDB" id="A0A183GCA5"/>
<accession>A0A3P8APQ3</accession>
<evidence type="ECO:0000313" key="2">
    <source>
        <dbReference type="EMBL" id="VDP16662.1"/>
    </source>
</evidence>
<evidence type="ECO:0000256" key="1">
    <source>
        <dbReference type="SAM" id="MobiDB-lite"/>
    </source>
</evidence>
<sequence length="80" mass="8857">MNGRAGFILRLLPPPRTAVSGRPLFVISLDVAEAGVCRYHRSSEQRRAELEEDLPWHGRQEEVTAGGDSPSELGGWLRDS</sequence>
<name>A0A183GCA5_HELPZ</name>
<reference evidence="4" key="2">
    <citation type="submission" date="2019-09" db="UniProtKB">
        <authorList>
            <consortium name="WormBaseParasite"/>
        </authorList>
    </citation>
    <scope>IDENTIFICATION</scope>
</reference>
<reference evidence="2 3" key="1">
    <citation type="submission" date="2018-11" db="EMBL/GenBank/DDBJ databases">
        <authorList>
            <consortium name="Pathogen Informatics"/>
        </authorList>
    </citation>
    <scope>NUCLEOTIDE SEQUENCE [LARGE SCALE GENOMIC DNA]</scope>
</reference>
<keyword evidence="3" id="KW-1185">Reference proteome</keyword>
<feature type="region of interest" description="Disordered" evidence="1">
    <location>
        <begin position="48"/>
        <end position="80"/>
    </location>
</feature>
<organism evidence="3 4">
    <name type="scientific">Heligmosomoides polygyrus</name>
    <name type="common">Parasitic roundworm</name>
    <dbReference type="NCBI Taxonomy" id="6339"/>
    <lineage>
        <taxon>Eukaryota</taxon>
        <taxon>Metazoa</taxon>
        <taxon>Ecdysozoa</taxon>
        <taxon>Nematoda</taxon>
        <taxon>Chromadorea</taxon>
        <taxon>Rhabditida</taxon>
        <taxon>Rhabditina</taxon>
        <taxon>Rhabditomorpha</taxon>
        <taxon>Strongyloidea</taxon>
        <taxon>Heligmosomidae</taxon>
        <taxon>Heligmosomoides</taxon>
    </lineage>
</organism>
<evidence type="ECO:0000313" key="3">
    <source>
        <dbReference type="Proteomes" id="UP000050761"/>
    </source>
</evidence>
<evidence type="ECO:0000313" key="4">
    <source>
        <dbReference type="WBParaSite" id="HPBE_0001978601-mRNA-1"/>
    </source>
</evidence>
<feature type="compositionally biased region" description="Basic and acidic residues" evidence="1">
    <location>
        <begin position="48"/>
        <end position="62"/>
    </location>
</feature>
<accession>A0A183GCA5</accession>
<protein>
    <submittedName>
        <fullName evidence="2 4">Uncharacterized protein</fullName>
    </submittedName>
</protein>
<gene>
    <name evidence="2" type="ORF">HPBE_LOCUS19785</name>
</gene>
<proteinExistence type="predicted"/>
<dbReference type="EMBL" id="UZAH01031613">
    <property type="protein sequence ID" value="VDP16662.1"/>
    <property type="molecule type" value="Genomic_DNA"/>
</dbReference>
<dbReference type="WBParaSite" id="HPBE_0001978601-mRNA-1">
    <property type="protein sequence ID" value="HPBE_0001978601-mRNA-1"/>
    <property type="gene ID" value="HPBE_0001978601"/>
</dbReference>